<dbReference type="PROSITE" id="PS51007">
    <property type="entry name" value="CYTC"/>
    <property type="match status" value="1"/>
</dbReference>
<reference evidence="9 10" key="1">
    <citation type="submission" date="2020-10" db="EMBL/GenBank/DDBJ databases">
        <title>Connecting structure to function with the recovery of over 1000 high-quality activated sludge metagenome-assembled genomes encoding full-length rRNA genes using long-read sequencing.</title>
        <authorList>
            <person name="Singleton C.M."/>
            <person name="Petriglieri F."/>
            <person name="Kristensen J.M."/>
            <person name="Kirkegaard R.H."/>
            <person name="Michaelsen T.Y."/>
            <person name="Andersen M.H."/>
            <person name="Karst S.M."/>
            <person name="Dueholm M.S."/>
            <person name="Nielsen P.H."/>
            <person name="Albertsen M."/>
        </authorList>
    </citation>
    <scope>NUCLEOTIDE SEQUENCE [LARGE SCALE GENOMIC DNA]</scope>
    <source>
        <strain evidence="9">EsbW_18-Q3-R4-48_BATAC.285</strain>
    </source>
</reference>
<evidence type="ECO:0000313" key="10">
    <source>
        <dbReference type="Proteomes" id="UP000697998"/>
    </source>
</evidence>
<sequence>MAQQQNSSRMILMITIVIAIVLIVVIWPLSMLGKASVKTGSTDEAEARIQPVARLELAKAPAAKSDGKPRDGATVYNSVCMACHASGAAGAPKAGDKAAWAPRIATGTAVLINSVTNGKGAMPPKGGGADLTAAEIKAAVEHLVGLAK</sequence>
<evidence type="ECO:0000256" key="4">
    <source>
        <dbReference type="ARBA" id="ARBA00022982"/>
    </source>
</evidence>
<evidence type="ECO:0000256" key="2">
    <source>
        <dbReference type="ARBA" id="ARBA00022617"/>
    </source>
</evidence>
<evidence type="ECO:0000256" key="5">
    <source>
        <dbReference type="ARBA" id="ARBA00023004"/>
    </source>
</evidence>
<dbReference type="InterPro" id="IPR009056">
    <property type="entry name" value="Cyt_c-like_dom"/>
</dbReference>
<dbReference type="PANTHER" id="PTHR40942:SF2">
    <property type="entry name" value="CYTOCHROME-RELATED"/>
    <property type="match status" value="1"/>
</dbReference>
<dbReference type="SUPFAM" id="SSF46626">
    <property type="entry name" value="Cytochrome c"/>
    <property type="match status" value="1"/>
</dbReference>
<keyword evidence="2 6" id="KW-0349">Heme</keyword>
<gene>
    <name evidence="9" type="ORF">IPJ27_03180</name>
</gene>
<evidence type="ECO:0000256" key="3">
    <source>
        <dbReference type="ARBA" id="ARBA00022723"/>
    </source>
</evidence>
<feature type="transmembrane region" description="Helical" evidence="7">
    <location>
        <begin position="12"/>
        <end position="32"/>
    </location>
</feature>
<comment type="caution">
    <text evidence="9">The sequence shown here is derived from an EMBL/GenBank/DDBJ whole genome shotgun (WGS) entry which is preliminary data.</text>
</comment>
<dbReference type="Proteomes" id="UP000697998">
    <property type="component" value="Unassembled WGS sequence"/>
</dbReference>
<keyword evidence="3 6" id="KW-0479">Metal-binding</keyword>
<dbReference type="Pfam" id="PF13442">
    <property type="entry name" value="Cytochrome_CBB3"/>
    <property type="match status" value="1"/>
</dbReference>
<keyword evidence="7" id="KW-0812">Transmembrane</keyword>
<dbReference type="AlphaFoldDB" id="A0A935PV10"/>
<dbReference type="InterPro" id="IPR002323">
    <property type="entry name" value="Cyt_CIE"/>
</dbReference>
<evidence type="ECO:0000256" key="7">
    <source>
        <dbReference type="SAM" id="Phobius"/>
    </source>
</evidence>
<dbReference type="InterPro" id="IPR036909">
    <property type="entry name" value="Cyt_c-like_dom_sf"/>
</dbReference>
<name>A0A935PV10_9PROT</name>
<dbReference type="GO" id="GO:0020037">
    <property type="term" value="F:heme binding"/>
    <property type="evidence" value="ECO:0007669"/>
    <property type="project" value="InterPro"/>
</dbReference>
<organism evidence="9 10">
    <name type="scientific">Candidatus Accumulibacter proximus</name>
    <dbReference type="NCBI Taxonomy" id="2954385"/>
    <lineage>
        <taxon>Bacteria</taxon>
        <taxon>Pseudomonadati</taxon>
        <taxon>Pseudomonadota</taxon>
        <taxon>Betaproteobacteria</taxon>
        <taxon>Candidatus Accumulibacter</taxon>
    </lineage>
</organism>
<keyword evidence="7" id="KW-0472">Membrane</keyword>
<dbReference type="PANTHER" id="PTHR40942">
    <property type="match status" value="1"/>
</dbReference>
<evidence type="ECO:0000256" key="6">
    <source>
        <dbReference type="PROSITE-ProRule" id="PRU00433"/>
    </source>
</evidence>
<dbReference type="GO" id="GO:0005506">
    <property type="term" value="F:iron ion binding"/>
    <property type="evidence" value="ECO:0007669"/>
    <property type="project" value="InterPro"/>
</dbReference>
<keyword evidence="4" id="KW-0249">Electron transport</keyword>
<dbReference type="PRINTS" id="PR00607">
    <property type="entry name" value="CYTCHROMECIE"/>
</dbReference>
<protein>
    <submittedName>
        <fullName evidence="9">Cytochrome c5 family protein</fullName>
    </submittedName>
</protein>
<dbReference type="Gene3D" id="1.10.760.10">
    <property type="entry name" value="Cytochrome c-like domain"/>
    <property type="match status" value="1"/>
</dbReference>
<evidence type="ECO:0000256" key="1">
    <source>
        <dbReference type="ARBA" id="ARBA00022448"/>
    </source>
</evidence>
<feature type="domain" description="Cytochrome c" evidence="8">
    <location>
        <begin position="67"/>
        <end position="147"/>
    </location>
</feature>
<proteinExistence type="predicted"/>
<keyword evidence="5 6" id="KW-0408">Iron</keyword>
<evidence type="ECO:0000313" key="9">
    <source>
        <dbReference type="EMBL" id="MBK7673829.1"/>
    </source>
</evidence>
<dbReference type="EMBL" id="JADJMH010000001">
    <property type="protein sequence ID" value="MBK7673829.1"/>
    <property type="molecule type" value="Genomic_DNA"/>
</dbReference>
<evidence type="ECO:0000259" key="8">
    <source>
        <dbReference type="PROSITE" id="PS51007"/>
    </source>
</evidence>
<keyword evidence="7" id="KW-1133">Transmembrane helix</keyword>
<keyword evidence="1" id="KW-0813">Transport</keyword>
<accession>A0A935PV10</accession>
<dbReference type="GO" id="GO:0009055">
    <property type="term" value="F:electron transfer activity"/>
    <property type="evidence" value="ECO:0007669"/>
    <property type="project" value="InterPro"/>
</dbReference>